<dbReference type="OrthoDB" id="1445882at2"/>
<evidence type="ECO:0000313" key="5">
    <source>
        <dbReference type="Proteomes" id="UP000256980"/>
    </source>
</evidence>
<dbReference type="RefSeq" id="WP_115818804.1">
    <property type="nucleotide sequence ID" value="NZ_CANKZP010000014.1"/>
</dbReference>
<proteinExistence type="predicted"/>
<gene>
    <name evidence="4" type="ORF">DFQ10_11112</name>
</gene>
<dbReference type="PANTHER" id="PTHR33619">
    <property type="entry name" value="POLYSACCHARIDE EXPORT PROTEIN GFCE-RELATED"/>
    <property type="match status" value="1"/>
</dbReference>
<evidence type="ECO:0000259" key="3">
    <source>
        <dbReference type="Pfam" id="PF02563"/>
    </source>
</evidence>
<keyword evidence="2" id="KW-0812">Transmembrane</keyword>
<protein>
    <submittedName>
        <fullName evidence="4">Protein involved in gliding motility EpsA</fullName>
    </submittedName>
</protein>
<dbReference type="GO" id="GO:0015159">
    <property type="term" value="F:polysaccharide transmembrane transporter activity"/>
    <property type="evidence" value="ECO:0007669"/>
    <property type="project" value="InterPro"/>
</dbReference>
<reference evidence="4 5" key="1">
    <citation type="submission" date="2018-07" db="EMBL/GenBank/DDBJ databases">
        <title>Genomic Encyclopedia of Type Strains, Phase III (KMG-III): the genomes of soil and plant-associated and newly described type strains.</title>
        <authorList>
            <person name="Whitman W."/>
        </authorList>
    </citation>
    <scope>NUCLEOTIDE SEQUENCE [LARGE SCALE GENOMIC DNA]</scope>
    <source>
        <strain evidence="4 5">CECT 7946</strain>
    </source>
</reference>
<dbReference type="EMBL" id="QRDV01000011">
    <property type="protein sequence ID" value="RED38191.1"/>
    <property type="molecule type" value="Genomic_DNA"/>
</dbReference>
<sequence>MKHIKLLIIVLSCVIVSSCIPHKDTVYLQVKEGAANDTIPNNMTEVQKPYRVQINDILNIRVKAIDQQTVEILNPVGDTSLNADSAERAYFDGFTVDLHGNIRIPTLGHLNVLGFTTEEIEKIIEEKLLEDQFKETANIFVTVKLAGLRYTANGEVARPGSQVLFSERVNIFEAIANVGEILITGNRKEVKIIRQYPQGQKIHSLDLTDVNVMKSPYYYIQPNDIIYVEPLRQKSIGTGETAVSSIATIASILSLLTTGILLFTRLN</sequence>
<organism evidence="4 5">
    <name type="scientific">Winogradskyella eximia</name>
    <dbReference type="NCBI Taxonomy" id="262006"/>
    <lineage>
        <taxon>Bacteria</taxon>
        <taxon>Pseudomonadati</taxon>
        <taxon>Bacteroidota</taxon>
        <taxon>Flavobacteriia</taxon>
        <taxon>Flavobacteriales</taxon>
        <taxon>Flavobacteriaceae</taxon>
        <taxon>Winogradskyella</taxon>
    </lineage>
</organism>
<accession>A0A3D9GRM5</accession>
<evidence type="ECO:0000256" key="2">
    <source>
        <dbReference type="SAM" id="Phobius"/>
    </source>
</evidence>
<keyword evidence="1" id="KW-0732">Signal</keyword>
<dbReference type="InterPro" id="IPR003715">
    <property type="entry name" value="Poly_export_N"/>
</dbReference>
<comment type="caution">
    <text evidence="4">The sequence shown here is derived from an EMBL/GenBank/DDBJ whole genome shotgun (WGS) entry which is preliminary data.</text>
</comment>
<dbReference type="PROSITE" id="PS51257">
    <property type="entry name" value="PROKAR_LIPOPROTEIN"/>
    <property type="match status" value="1"/>
</dbReference>
<dbReference type="Proteomes" id="UP000256980">
    <property type="component" value="Unassembled WGS sequence"/>
</dbReference>
<keyword evidence="2" id="KW-0472">Membrane</keyword>
<name>A0A3D9GRM5_9FLAO</name>
<keyword evidence="5" id="KW-1185">Reference proteome</keyword>
<dbReference type="Gene3D" id="3.30.1950.10">
    <property type="entry name" value="wza like domain"/>
    <property type="match status" value="1"/>
</dbReference>
<dbReference type="PANTHER" id="PTHR33619:SF3">
    <property type="entry name" value="POLYSACCHARIDE EXPORT PROTEIN GFCE-RELATED"/>
    <property type="match status" value="1"/>
</dbReference>
<dbReference type="Gene3D" id="3.10.560.10">
    <property type="entry name" value="Outer membrane lipoprotein wza domain like"/>
    <property type="match status" value="2"/>
</dbReference>
<feature type="domain" description="Polysaccharide export protein N-terminal" evidence="3">
    <location>
        <begin position="46"/>
        <end position="143"/>
    </location>
</feature>
<dbReference type="Pfam" id="PF02563">
    <property type="entry name" value="Poly_export"/>
    <property type="match status" value="1"/>
</dbReference>
<keyword evidence="2" id="KW-1133">Transmembrane helix</keyword>
<evidence type="ECO:0000313" key="4">
    <source>
        <dbReference type="EMBL" id="RED38191.1"/>
    </source>
</evidence>
<evidence type="ECO:0000256" key="1">
    <source>
        <dbReference type="ARBA" id="ARBA00022729"/>
    </source>
</evidence>
<feature type="transmembrane region" description="Helical" evidence="2">
    <location>
        <begin position="242"/>
        <end position="263"/>
    </location>
</feature>
<dbReference type="InterPro" id="IPR049712">
    <property type="entry name" value="Poly_export"/>
</dbReference>
<dbReference type="AlphaFoldDB" id="A0A3D9GRM5"/>